<keyword evidence="3" id="KW-1185">Reference proteome</keyword>
<reference evidence="2" key="1">
    <citation type="submission" date="2020-03" db="EMBL/GenBank/DDBJ databases">
        <authorList>
            <person name="Weist P."/>
        </authorList>
    </citation>
    <scope>NUCLEOTIDE SEQUENCE</scope>
</reference>
<dbReference type="AlphaFoldDB" id="A0A9N7UM65"/>
<feature type="compositionally biased region" description="Polar residues" evidence="1">
    <location>
        <begin position="14"/>
        <end position="24"/>
    </location>
</feature>
<name>A0A9N7UM65_PLEPL</name>
<sequence length="99" mass="11256">MNHEDAARPPATCTHWTENSPSTLSHRERKRSEYGGHIQIRKLDEIQWLWLKGSTAGQLREQHGDVNPEPAAEGKSSNASTMLLTQWFYVDLKMCHTGP</sequence>
<gene>
    <name evidence="2" type="ORF">PLEPLA_LOCUS20909</name>
</gene>
<evidence type="ECO:0000313" key="2">
    <source>
        <dbReference type="EMBL" id="CAB1432822.1"/>
    </source>
</evidence>
<comment type="caution">
    <text evidence="2">The sequence shown here is derived from an EMBL/GenBank/DDBJ whole genome shotgun (WGS) entry which is preliminary data.</text>
</comment>
<protein>
    <submittedName>
        <fullName evidence="2">Uncharacterized protein</fullName>
    </submittedName>
</protein>
<dbReference type="Proteomes" id="UP001153269">
    <property type="component" value="Unassembled WGS sequence"/>
</dbReference>
<organism evidence="2 3">
    <name type="scientific">Pleuronectes platessa</name>
    <name type="common">European plaice</name>
    <dbReference type="NCBI Taxonomy" id="8262"/>
    <lineage>
        <taxon>Eukaryota</taxon>
        <taxon>Metazoa</taxon>
        <taxon>Chordata</taxon>
        <taxon>Craniata</taxon>
        <taxon>Vertebrata</taxon>
        <taxon>Euteleostomi</taxon>
        <taxon>Actinopterygii</taxon>
        <taxon>Neopterygii</taxon>
        <taxon>Teleostei</taxon>
        <taxon>Neoteleostei</taxon>
        <taxon>Acanthomorphata</taxon>
        <taxon>Carangaria</taxon>
        <taxon>Pleuronectiformes</taxon>
        <taxon>Pleuronectoidei</taxon>
        <taxon>Pleuronectidae</taxon>
        <taxon>Pleuronectes</taxon>
    </lineage>
</organism>
<proteinExistence type="predicted"/>
<evidence type="ECO:0000256" key="1">
    <source>
        <dbReference type="SAM" id="MobiDB-lite"/>
    </source>
</evidence>
<evidence type="ECO:0000313" key="3">
    <source>
        <dbReference type="Proteomes" id="UP001153269"/>
    </source>
</evidence>
<feature type="region of interest" description="Disordered" evidence="1">
    <location>
        <begin position="1"/>
        <end position="30"/>
    </location>
</feature>
<accession>A0A9N7UM65</accession>
<dbReference type="EMBL" id="CADEAL010001480">
    <property type="protein sequence ID" value="CAB1432822.1"/>
    <property type="molecule type" value="Genomic_DNA"/>
</dbReference>